<name>A0A1G4XQP0_9ENTR</name>
<dbReference type="InterPro" id="IPR001584">
    <property type="entry name" value="Integrase_cat-core"/>
</dbReference>
<dbReference type="PANTHER" id="PTHR47515:SF1">
    <property type="entry name" value="BLR2054 PROTEIN"/>
    <property type="match status" value="1"/>
</dbReference>
<dbReference type="InterPro" id="IPR048020">
    <property type="entry name" value="Transpos_IS3"/>
</dbReference>
<accession>A0A1G4XQP0</accession>
<dbReference type="Pfam" id="PF13276">
    <property type="entry name" value="HTH_21"/>
    <property type="match status" value="1"/>
</dbReference>
<protein>
    <submittedName>
        <fullName evidence="3">Putative transposase</fullName>
    </submittedName>
</protein>
<organism evidence="3 4">
    <name type="scientific">Kosakonia sacchari</name>
    <dbReference type="NCBI Taxonomy" id="1158459"/>
    <lineage>
        <taxon>Bacteria</taxon>
        <taxon>Pseudomonadati</taxon>
        <taxon>Pseudomonadota</taxon>
        <taxon>Gammaproteobacteria</taxon>
        <taxon>Enterobacterales</taxon>
        <taxon>Enterobacteriaceae</taxon>
        <taxon>Kosakonia</taxon>
    </lineage>
</organism>
<dbReference type="InterPro" id="IPR036397">
    <property type="entry name" value="RNaseH_sf"/>
</dbReference>
<evidence type="ECO:0000313" key="4">
    <source>
        <dbReference type="Proteomes" id="UP000183569"/>
    </source>
</evidence>
<evidence type="ECO:0000313" key="3">
    <source>
        <dbReference type="EMBL" id="SCX43529.1"/>
    </source>
</evidence>
<evidence type="ECO:0000256" key="1">
    <source>
        <dbReference type="SAM" id="MobiDB-lite"/>
    </source>
</evidence>
<gene>
    <name evidence="3" type="ORF">SAMN02927897_01240</name>
</gene>
<dbReference type="AlphaFoldDB" id="A0A1G4XQP0"/>
<dbReference type="InterPro" id="IPR012337">
    <property type="entry name" value="RNaseH-like_sf"/>
</dbReference>
<feature type="domain" description="Integrase catalytic" evidence="2">
    <location>
        <begin position="68"/>
        <end position="234"/>
    </location>
</feature>
<reference evidence="3 4" key="1">
    <citation type="submission" date="2016-10" db="EMBL/GenBank/DDBJ databases">
        <authorList>
            <person name="Varghese N."/>
            <person name="Submissions S."/>
        </authorList>
    </citation>
    <scope>NUCLEOTIDE SEQUENCE [LARGE SCALE GENOMIC DNA]</scope>
    <source>
        <strain evidence="3 4">CGMCC 1.12102</strain>
    </source>
</reference>
<dbReference type="SUPFAM" id="SSF53098">
    <property type="entry name" value="Ribonuclease H-like"/>
    <property type="match status" value="1"/>
</dbReference>
<proteinExistence type="predicted"/>
<dbReference type="Gene3D" id="3.30.420.10">
    <property type="entry name" value="Ribonuclease H-like superfamily/Ribonuclease H"/>
    <property type="match status" value="1"/>
</dbReference>
<dbReference type="PROSITE" id="PS50994">
    <property type="entry name" value="INTEGRASE"/>
    <property type="match status" value="1"/>
</dbReference>
<feature type="region of interest" description="Disordered" evidence="1">
    <location>
        <begin position="57"/>
        <end position="76"/>
    </location>
</feature>
<dbReference type="Proteomes" id="UP000183569">
    <property type="component" value="Unassembled WGS sequence"/>
</dbReference>
<dbReference type="GO" id="GO:0003676">
    <property type="term" value="F:nucleic acid binding"/>
    <property type="evidence" value="ECO:0007669"/>
    <property type="project" value="InterPro"/>
</dbReference>
<dbReference type="Pfam" id="PF13683">
    <property type="entry name" value="rve_3"/>
    <property type="match status" value="1"/>
</dbReference>
<dbReference type="NCBIfam" id="NF033516">
    <property type="entry name" value="transpos_IS3"/>
    <property type="match status" value="1"/>
</dbReference>
<evidence type="ECO:0000259" key="2">
    <source>
        <dbReference type="PROSITE" id="PS50994"/>
    </source>
</evidence>
<dbReference type="EMBL" id="FMUI01000003">
    <property type="protein sequence ID" value="SCX43529.1"/>
    <property type="molecule type" value="Genomic_DNA"/>
</dbReference>
<comment type="caution">
    <text evidence="3">The sequence shown here is derived from an EMBL/GenBank/DDBJ whole genome shotgun (WGS) entry which is preliminary data.</text>
</comment>
<feature type="compositionally biased region" description="Basic residues" evidence="1">
    <location>
        <begin position="57"/>
        <end position="66"/>
    </location>
</feature>
<dbReference type="InterPro" id="IPR025948">
    <property type="entry name" value="HTH-like_dom"/>
</dbReference>
<sequence>MAADDSALRLRIREITETRVHYGYRRVHILLRREGWRDNHKRIYRLYSEQGLSLRLKRPHRNKSAQRRQPQPQGRYPNHVWGMDFVSDALFDGRRLRLLTIIDLFTRECLGICVGQNLRSTEVAEMLNSIALRRPLPQLLKTDNGSEFAGKMLDKWVYERGIRIDFSRPGTPTDNATVESFNGQLRQECLNENGFMSLEDARCKIEAWRIHYNQRRPHSALGWMTPSEFAEKSAGCQNMQPDLSRLFLITAGSYSGSGSRCSLMSYTDLQQIINNY</sequence>
<dbReference type="PANTHER" id="PTHR47515">
    <property type="entry name" value="LOW CALCIUM RESPONSE LOCUS PROTEIN T"/>
    <property type="match status" value="1"/>
</dbReference>
<dbReference type="GO" id="GO:0015074">
    <property type="term" value="P:DNA integration"/>
    <property type="evidence" value="ECO:0007669"/>
    <property type="project" value="InterPro"/>
</dbReference>